<protein>
    <submittedName>
        <fullName evidence="2">Uncharacterized protein</fullName>
    </submittedName>
</protein>
<reference evidence="2 3" key="1">
    <citation type="journal article" date="2022" name="Nat. Ecol. Evol.">
        <title>A masculinizing supergene underlies an exaggerated male reproductive morph in a spider.</title>
        <authorList>
            <person name="Hendrickx F."/>
            <person name="De Corte Z."/>
            <person name="Sonet G."/>
            <person name="Van Belleghem S.M."/>
            <person name="Kostlbacher S."/>
            <person name="Vangestel C."/>
        </authorList>
    </citation>
    <scope>NUCLEOTIDE SEQUENCE [LARGE SCALE GENOMIC DNA]</scope>
    <source>
        <strain evidence="2">W744_W776</strain>
    </source>
</reference>
<feature type="transmembrane region" description="Helical" evidence="1">
    <location>
        <begin position="31"/>
        <end position="54"/>
    </location>
</feature>
<name>A0AAV6V4Y7_9ARAC</name>
<keyword evidence="1" id="KW-1133">Transmembrane helix</keyword>
<evidence type="ECO:0000313" key="2">
    <source>
        <dbReference type="EMBL" id="KAG8191835.1"/>
    </source>
</evidence>
<proteinExistence type="predicted"/>
<sequence length="109" mass="12459">MSQNKPKVDYENLLRSYNAIKSLIASIDDELSLLMFIEILFSSSIMYFAVAVMFHPNTAPLSNRIAVYLCFINNLVAFFAMTASAESQNESCLIFHIKDLYPVLIRRLQ</sequence>
<dbReference type="AlphaFoldDB" id="A0AAV6V4Y7"/>
<evidence type="ECO:0000256" key="1">
    <source>
        <dbReference type="SAM" id="Phobius"/>
    </source>
</evidence>
<evidence type="ECO:0000313" key="3">
    <source>
        <dbReference type="Proteomes" id="UP000827092"/>
    </source>
</evidence>
<keyword evidence="3" id="KW-1185">Reference proteome</keyword>
<dbReference type="EMBL" id="JAFNEN010000151">
    <property type="protein sequence ID" value="KAG8191835.1"/>
    <property type="molecule type" value="Genomic_DNA"/>
</dbReference>
<dbReference type="Proteomes" id="UP000827092">
    <property type="component" value="Unassembled WGS sequence"/>
</dbReference>
<keyword evidence="1" id="KW-0812">Transmembrane</keyword>
<keyword evidence="1" id="KW-0472">Membrane</keyword>
<organism evidence="2 3">
    <name type="scientific">Oedothorax gibbosus</name>
    <dbReference type="NCBI Taxonomy" id="931172"/>
    <lineage>
        <taxon>Eukaryota</taxon>
        <taxon>Metazoa</taxon>
        <taxon>Ecdysozoa</taxon>
        <taxon>Arthropoda</taxon>
        <taxon>Chelicerata</taxon>
        <taxon>Arachnida</taxon>
        <taxon>Araneae</taxon>
        <taxon>Araneomorphae</taxon>
        <taxon>Entelegynae</taxon>
        <taxon>Araneoidea</taxon>
        <taxon>Linyphiidae</taxon>
        <taxon>Erigoninae</taxon>
        <taxon>Oedothorax</taxon>
    </lineage>
</organism>
<gene>
    <name evidence="2" type="ORF">JTE90_022824</name>
</gene>
<feature type="transmembrane region" description="Helical" evidence="1">
    <location>
        <begin position="66"/>
        <end position="85"/>
    </location>
</feature>
<accession>A0AAV6V4Y7</accession>
<comment type="caution">
    <text evidence="2">The sequence shown here is derived from an EMBL/GenBank/DDBJ whole genome shotgun (WGS) entry which is preliminary data.</text>
</comment>